<evidence type="ECO:0000256" key="2">
    <source>
        <dbReference type="ARBA" id="ARBA00022801"/>
    </source>
</evidence>
<dbReference type="PANTHER" id="PTHR46470">
    <property type="entry name" value="N-ACYLNEURAMINATE-9-PHOSPHATASE"/>
    <property type="match status" value="1"/>
</dbReference>
<comment type="cofactor">
    <cofactor evidence="1">
        <name>Mg(2+)</name>
        <dbReference type="ChEBI" id="CHEBI:18420"/>
    </cofactor>
</comment>
<name>A0A556SB27_9GAMM</name>
<evidence type="ECO:0000313" key="5">
    <source>
        <dbReference type="Proteomes" id="UP000319483"/>
    </source>
</evidence>
<dbReference type="InterPro" id="IPR036412">
    <property type="entry name" value="HAD-like_sf"/>
</dbReference>
<dbReference type="AlphaFoldDB" id="A0A556SB27"/>
<sequence>MHIYRSMNTIKAITFDLDDTLYDNSDIVEKSEEEIVKYLQRYDGLQHLTVSGLHLEKKAVLAANPEIYHDVVVWRIETIKSLLNKAKIPSEKWSNIIDETMDTFNFWRHKMHVPPSTHSLLTKLASKVPLAVITNGNVEVDKIGLSDYFQFSLRGGADGRSKPFPEIFNLAITKLGVPAGNILHVGDNLLTDVNGAINNGLLACWINIFNQDIFHLADARCLPHIEISQLPELDNLL</sequence>
<accession>A0A556SB27</accession>
<dbReference type="EC" id="3.1.3.104" evidence="4"/>
<dbReference type="SFLD" id="SFLDG01129">
    <property type="entry name" value="C1.5:_HAD__Beta-PGM__Phosphata"/>
    <property type="match status" value="1"/>
</dbReference>
<dbReference type="GO" id="GO:0009231">
    <property type="term" value="P:riboflavin biosynthetic process"/>
    <property type="evidence" value="ECO:0007669"/>
    <property type="project" value="TreeGrafter"/>
</dbReference>
<keyword evidence="2 4" id="KW-0378">Hydrolase</keyword>
<dbReference type="GO" id="GO:0043726">
    <property type="term" value="F:5-amino-6-(5-phosphoribitylamino)uracil phosphatase activity"/>
    <property type="evidence" value="ECO:0007669"/>
    <property type="project" value="UniProtKB-EC"/>
</dbReference>
<dbReference type="InterPro" id="IPR006439">
    <property type="entry name" value="HAD-SF_hydro_IA"/>
</dbReference>
<dbReference type="SFLD" id="SFLDS00003">
    <property type="entry name" value="Haloacid_Dehalogenase"/>
    <property type="match status" value="1"/>
</dbReference>
<dbReference type="InterPro" id="IPR051400">
    <property type="entry name" value="HAD-like_hydrolase"/>
</dbReference>
<comment type="caution">
    <text evidence="4">The sequence shown here is derived from an EMBL/GenBank/DDBJ whole genome shotgun (WGS) entry which is preliminary data.</text>
</comment>
<keyword evidence="3" id="KW-0460">Magnesium</keyword>
<dbReference type="Proteomes" id="UP000319483">
    <property type="component" value="Unassembled WGS sequence"/>
</dbReference>
<protein>
    <submittedName>
        <fullName evidence="4">5-amino-6-(5-phospho-D-ribitylamino)uracil phosphatase YigB</fullName>
        <ecNumber evidence="4">3.1.3.104</ecNumber>
    </submittedName>
</protein>
<dbReference type="NCBIfam" id="TIGR01549">
    <property type="entry name" value="HAD-SF-IA-v1"/>
    <property type="match status" value="1"/>
</dbReference>
<proteinExistence type="predicted"/>
<dbReference type="Gene3D" id="1.20.120.1600">
    <property type="match status" value="1"/>
</dbReference>
<evidence type="ECO:0000256" key="1">
    <source>
        <dbReference type="ARBA" id="ARBA00001946"/>
    </source>
</evidence>
<organism evidence="4 5">
    <name type="scientific">Gilliamella apicola</name>
    <dbReference type="NCBI Taxonomy" id="1196095"/>
    <lineage>
        <taxon>Bacteria</taxon>
        <taxon>Pseudomonadati</taxon>
        <taxon>Pseudomonadota</taxon>
        <taxon>Gammaproteobacteria</taxon>
        <taxon>Orbales</taxon>
        <taxon>Orbaceae</taxon>
        <taxon>Gilliamella</taxon>
    </lineage>
</organism>
<dbReference type="InterPro" id="IPR023214">
    <property type="entry name" value="HAD_sf"/>
</dbReference>
<dbReference type="NCBIfam" id="NF008018">
    <property type="entry name" value="PRK10748.1"/>
    <property type="match status" value="1"/>
</dbReference>
<evidence type="ECO:0000313" key="4">
    <source>
        <dbReference type="EMBL" id="TSJ98350.1"/>
    </source>
</evidence>
<gene>
    <name evidence="4" type="primary">yigB</name>
    <name evidence="4" type="ORF">FPQ15_09210</name>
</gene>
<dbReference type="RefSeq" id="WP_144092306.1">
    <property type="nucleotide sequence ID" value="NZ_VMHM01000011.1"/>
</dbReference>
<dbReference type="Pfam" id="PF00702">
    <property type="entry name" value="Hydrolase"/>
    <property type="match status" value="1"/>
</dbReference>
<dbReference type="EMBL" id="VMHM01000011">
    <property type="protein sequence ID" value="TSJ98350.1"/>
    <property type="molecule type" value="Genomic_DNA"/>
</dbReference>
<dbReference type="SUPFAM" id="SSF56784">
    <property type="entry name" value="HAD-like"/>
    <property type="match status" value="1"/>
</dbReference>
<dbReference type="Gene3D" id="3.40.50.1000">
    <property type="entry name" value="HAD superfamily/HAD-like"/>
    <property type="match status" value="1"/>
</dbReference>
<dbReference type="PANTHER" id="PTHR46470:SF4">
    <property type="entry name" value="5-AMINO-6-(5-PHOSPHO-D-RIBITYLAMINO)URACIL PHOSPHATASE YIGB"/>
    <property type="match status" value="1"/>
</dbReference>
<reference evidence="4 5" key="1">
    <citation type="submission" date="2019-07" db="EMBL/GenBank/DDBJ databases">
        <title>Gilliamella genomes.</title>
        <authorList>
            <person name="Zheng H."/>
        </authorList>
    </citation>
    <scope>NUCLEOTIDE SEQUENCE [LARGE SCALE GENOMIC DNA]</scope>
    <source>
        <strain evidence="4 5">W8127</strain>
    </source>
</reference>
<evidence type="ECO:0000256" key="3">
    <source>
        <dbReference type="ARBA" id="ARBA00022842"/>
    </source>
</evidence>